<dbReference type="NCBIfam" id="TIGR00715">
    <property type="entry name" value="precor6x_red"/>
    <property type="match status" value="1"/>
</dbReference>
<protein>
    <submittedName>
        <fullName evidence="4">Precorrin-6A reductase</fullName>
    </submittedName>
</protein>
<dbReference type="GO" id="GO:0009236">
    <property type="term" value="P:cobalamin biosynthetic process"/>
    <property type="evidence" value="ECO:0007669"/>
    <property type="project" value="UniProtKB-UniPathway"/>
</dbReference>
<dbReference type="EMBL" id="FOJN01000021">
    <property type="protein sequence ID" value="SFA62179.1"/>
    <property type="molecule type" value="Genomic_DNA"/>
</dbReference>
<reference evidence="4 5" key="1">
    <citation type="submission" date="2016-10" db="EMBL/GenBank/DDBJ databases">
        <authorList>
            <person name="de Groot N.N."/>
        </authorList>
    </citation>
    <scope>NUCLEOTIDE SEQUENCE [LARGE SCALE GENOMIC DNA]</scope>
    <source>
        <strain evidence="4 5">DSM 44908</strain>
    </source>
</reference>
<keyword evidence="3" id="KW-0560">Oxidoreductase</keyword>
<dbReference type="RefSeq" id="WP_068366088.1">
    <property type="nucleotide sequence ID" value="NZ_FOJN01000021.1"/>
</dbReference>
<dbReference type="Proteomes" id="UP000182054">
    <property type="component" value="Unassembled WGS sequence"/>
</dbReference>
<dbReference type="Pfam" id="PF02571">
    <property type="entry name" value="CbiJ"/>
    <property type="match status" value="1"/>
</dbReference>
<keyword evidence="2" id="KW-0169">Cobalamin biosynthesis</keyword>
<dbReference type="GeneID" id="85487628"/>
<comment type="pathway">
    <text evidence="1">Cofactor biosynthesis; adenosylcobalamin biosynthesis.</text>
</comment>
<name>A0A1I0UDN5_9NOCA</name>
<evidence type="ECO:0000313" key="4">
    <source>
        <dbReference type="EMBL" id="SFA62179.1"/>
    </source>
</evidence>
<dbReference type="PANTHER" id="PTHR36925">
    <property type="entry name" value="COBALT-PRECORRIN-6A REDUCTASE"/>
    <property type="match status" value="1"/>
</dbReference>
<dbReference type="UniPathway" id="UPA00148"/>
<dbReference type="NCBIfam" id="NF005968">
    <property type="entry name" value="PRK08057.1-2"/>
    <property type="match status" value="1"/>
</dbReference>
<organism evidence="4 5">
    <name type="scientific">Rhodococcoides kroppenstedtii</name>
    <dbReference type="NCBI Taxonomy" id="293050"/>
    <lineage>
        <taxon>Bacteria</taxon>
        <taxon>Bacillati</taxon>
        <taxon>Actinomycetota</taxon>
        <taxon>Actinomycetes</taxon>
        <taxon>Mycobacteriales</taxon>
        <taxon>Nocardiaceae</taxon>
        <taxon>Rhodococcoides</taxon>
    </lineage>
</organism>
<dbReference type="OrthoDB" id="5183775at2"/>
<dbReference type="PANTHER" id="PTHR36925:SF1">
    <property type="entry name" value="COBALT-PRECORRIN-6A REDUCTASE"/>
    <property type="match status" value="1"/>
</dbReference>
<dbReference type="PROSITE" id="PS51014">
    <property type="entry name" value="COBK_CBIJ"/>
    <property type="match status" value="1"/>
</dbReference>
<dbReference type="AlphaFoldDB" id="A0A1I0UDN5"/>
<sequence length="261" mass="28588">MHVLLLGGTSEARQLAAALHGRRGVTVTSSLAGRVADPALPVGEVRSGGFGGVDGLRAWLREHDVTHLVDATHPYAETMTRHAVQAAADESVPLMVLHRAPWSPLPDDRWVSAASTADAAAVIADHPEWRRVLLTIGRQGVHHFAHLDDREFTVRCIDPPEDPMPPRTTVLAERGPFDLDSERELFARTDTDVLVTKNSGGKLTSAKLRVARERGLPVVVVERPPLPENTPFVSTVADCERWVLTTRPVRPERDRSSTDET</sequence>
<evidence type="ECO:0000256" key="2">
    <source>
        <dbReference type="ARBA" id="ARBA00022573"/>
    </source>
</evidence>
<dbReference type="GO" id="GO:0016994">
    <property type="term" value="F:precorrin-6A reductase activity"/>
    <property type="evidence" value="ECO:0007669"/>
    <property type="project" value="InterPro"/>
</dbReference>
<accession>A0A1I0UDN5</accession>
<evidence type="ECO:0000313" key="5">
    <source>
        <dbReference type="Proteomes" id="UP000182054"/>
    </source>
</evidence>
<dbReference type="InterPro" id="IPR003723">
    <property type="entry name" value="Precorrin-6x_reduct"/>
</dbReference>
<evidence type="ECO:0000256" key="1">
    <source>
        <dbReference type="ARBA" id="ARBA00004953"/>
    </source>
</evidence>
<proteinExistence type="predicted"/>
<evidence type="ECO:0000256" key="3">
    <source>
        <dbReference type="ARBA" id="ARBA00023002"/>
    </source>
</evidence>
<gene>
    <name evidence="4" type="ORF">SAMN05444374_12132</name>
</gene>